<dbReference type="GO" id="GO:0003677">
    <property type="term" value="F:DNA binding"/>
    <property type="evidence" value="ECO:0007669"/>
    <property type="project" value="UniProtKB-KW"/>
</dbReference>
<dbReference type="InterPro" id="IPR036390">
    <property type="entry name" value="WH_DNA-bd_sf"/>
</dbReference>
<sequence length="190" mass="20663">MSRRKTAGSPAQPAAPAYPRVAETSMGAAIVSSAHLVSERSTELSEFEFGLIIAGNAFARWAVRCMAAAGMPDLTLTDVLVLHHVNHRERSKKLADICFTLNYEDTHVVNYSLKKLVALGAVESEKIGKEVFYRTSPVGQRIAQRYREVREACLISAISADENEEIGQLAALLRALSGLYDQAARAATSL</sequence>
<dbReference type="InterPro" id="IPR000835">
    <property type="entry name" value="HTH_MarR-typ"/>
</dbReference>
<dbReference type="InterPro" id="IPR036388">
    <property type="entry name" value="WH-like_DNA-bd_sf"/>
</dbReference>
<gene>
    <name evidence="2" type="ORF">ACFOEN_05100</name>
</gene>
<dbReference type="Gene3D" id="1.10.10.10">
    <property type="entry name" value="Winged helix-like DNA-binding domain superfamily/Winged helix DNA-binding domain"/>
    <property type="match status" value="1"/>
</dbReference>
<reference evidence="3" key="1">
    <citation type="journal article" date="2019" name="Int. J. Syst. Evol. Microbiol.">
        <title>The Global Catalogue of Microorganisms (GCM) 10K type strain sequencing project: providing services to taxonomists for standard genome sequencing and annotation.</title>
        <authorList>
            <consortium name="The Broad Institute Genomics Platform"/>
            <consortium name="The Broad Institute Genome Sequencing Center for Infectious Disease"/>
            <person name="Wu L."/>
            <person name="Ma J."/>
        </authorList>
    </citation>
    <scope>NUCLEOTIDE SEQUENCE [LARGE SCALE GENOMIC DNA]</scope>
    <source>
        <strain evidence="3">KCTC 52168</strain>
    </source>
</reference>
<dbReference type="Pfam" id="PF13463">
    <property type="entry name" value="HTH_27"/>
    <property type="match status" value="1"/>
</dbReference>
<dbReference type="InterPro" id="IPR014601">
    <property type="entry name" value="Trans_reg_MarR_HTH"/>
</dbReference>
<keyword evidence="3" id="KW-1185">Reference proteome</keyword>
<dbReference type="RefSeq" id="WP_377301709.1">
    <property type="nucleotide sequence ID" value="NZ_CP180191.1"/>
</dbReference>
<evidence type="ECO:0000313" key="3">
    <source>
        <dbReference type="Proteomes" id="UP001595556"/>
    </source>
</evidence>
<protein>
    <submittedName>
        <fullName evidence="2">Winged helix DNA-binding protein</fullName>
    </submittedName>
</protein>
<name>A0ABV7H463_9BURK</name>
<evidence type="ECO:0000259" key="1">
    <source>
        <dbReference type="Pfam" id="PF13463"/>
    </source>
</evidence>
<feature type="domain" description="HTH marR-type" evidence="1">
    <location>
        <begin position="74"/>
        <end position="139"/>
    </location>
</feature>
<dbReference type="Proteomes" id="UP001595556">
    <property type="component" value="Unassembled WGS sequence"/>
</dbReference>
<accession>A0ABV7H463</accession>
<dbReference type="EMBL" id="JBHRTI010000003">
    <property type="protein sequence ID" value="MFC3147020.1"/>
    <property type="molecule type" value="Genomic_DNA"/>
</dbReference>
<organism evidence="2 3">
    <name type="scientific">Piscinibacterium candidicorallinum</name>
    <dbReference type="NCBI Taxonomy" id="1793872"/>
    <lineage>
        <taxon>Bacteria</taxon>
        <taxon>Pseudomonadati</taxon>
        <taxon>Pseudomonadota</taxon>
        <taxon>Betaproteobacteria</taxon>
        <taxon>Burkholderiales</taxon>
        <taxon>Piscinibacterium</taxon>
    </lineage>
</organism>
<comment type="caution">
    <text evidence="2">The sequence shown here is derived from an EMBL/GenBank/DDBJ whole genome shotgun (WGS) entry which is preliminary data.</text>
</comment>
<proteinExistence type="predicted"/>
<evidence type="ECO:0000313" key="2">
    <source>
        <dbReference type="EMBL" id="MFC3147020.1"/>
    </source>
</evidence>
<dbReference type="PIRSF" id="PIRSF036158">
    <property type="entry name" value="UCP036158_MarR"/>
    <property type="match status" value="1"/>
</dbReference>
<dbReference type="SUPFAM" id="SSF46785">
    <property type="entry name" value="Winged helix' DNA-binding domain"/>
    <property type="match status" value="1"/>
</dbReference>
<keyword evidence="2" id="KW-0238">DNA-binding</keyword>